<dbReference type="RefSeq" id="YP_009227016.1">
    <property type="nucleotide sequence ID" value="NC_029121.1"/>
</dbReference>
<evidence type="ECO:0000313" key="1">
    <source>
        <dbReference type="EMBL" id="AHJ87539.1"/>
    </source>
</evidence>
<keyword evidence="2" id="KW-1185">Reference proteome</keyword>
<proteinExistence type="predicted"/>
<dbReference type="OrthoDB" id="834at10239"/>
<dbReference type="GeneID" id="26797923"/>
<dbReference type="KEGG" id="vg:26797923"/>
<dbReference type="EMBL" id="KJ010547">
    <property type="protein sequence ID" value="AHJ87539.1"/>
    <property type="molecule type" value="Genomic_DNA"/>
</dbReference>
<dbReference type="Proteomes" id="UP000030232">
    <property type="component" value="Segment"/>
</dbReference>
<reference evidence="1 2" key="1">
    <citation type="journal article" date="2015" name="Appl. Environ. Microbiol.">
        <title>Effects of actin-like proteins encoded by two Bacillus pumilus phages on unstable lysogeny, revealed by genomic analysis.</title>
        <authorList>
            <person name="Yuan Y."/>
            <person name="Peng Q."/>
            <person name="Wu D."/>
            <person name="Kou Z."/>
            <person name="Wu Y."/>
            <person name="Liu P."/>
            <person name="Gao M."/>
        </authorList>
    </citation>
    <scope>NUCLEOTIDE SEQUENCE [LARGE SCALE GENOMIC DNA]</scope>
</reference>
<sequence>MVETTGLAATSRRTKMAGSGTIYTNVGSHWRLSVSWTATQNVSNNSSTVTAKIYWEALNGYGAIRATQTRSGKVTIDGTDYSFSATPALNANQKKLLATKSKTVKHSGDGSGSVKISGEFSPYVNLQGKDYNRITISAKTFSLPTIPRASTMSSSASLTAGSNRTVTISRASSTFSHIVYLDIKNRSGSWVNITRVDLSTSQTSKSTSFTSAEFENIFKQLDGRTSADVRWNVNTYSGSTKVGTTTYTGTCTIPSLTSVSSTNGQGGSATNVYVDQTFTIGLNRSNSSFTHTVEITTGNYRKTITGVSTSTSWTPSASEQSSIYSQLGQSSSNSANIRVTTYYGSTQVGIPTNKAFTYVANPSTNKPVFTATGIAYKDVNATTTAITANDQLIIQNRSNLQVTIPSASGATAQNSAVMKTYSVTVNGVTKTANYSTSDVVISFGTVTASANTNITIKATDSRGFSTSVTKAVTVIPYANPNIAVSVTRNNGFEAATNLAKTVVLKPLTVGSTNKNSLKSLRFRWKLANATTWGQWWNLLKTGGPVTYTVAQTITLSELQTFNLQIEAVDQLSTVTKDYVISAGRPMQFFDPDLKAVGFFDFPTKEYSIKINGTVEFGANIWSGATEGTGALFLNNSDVTGLNGLFFNDISNNRGEGLMWLKSGAPDNSKNFDDYDQERVLNGTGYLNDNVIFRDVQGLEELWAGAWVINDSQTVTPKRAITDCPNGWIMVWSRYDSGAPLNSFWNFVYVPKRFGSLSAGGMVHSLGADPTSGTGVVSRMQPVFKYIYITNTTISGHAQNGVSSNNTTVLRYVYTW</sequence>
<name>A0A0A0PIV5_9CAUD</name>
<accession>A0A0A0PIV5</accession>
<organism evidence="1 2">
    <name type="scientific">Bacillus phage Bp8p-C</name>
    <dbReference type="NCBI Taxonomy" id="1445810"/>
    <lineage>
        <taxon>Viruses</taxon>
        <taxon>Duplodnaviria</taxon>
        <taxon>Heunggongvirae</taxon>
        <taxon>Uroviricota</taxon>
        <taxon>Caudoviricetes</taxon>
        <taxon>Herelleviridae</taxon>
        <taxon>Bastillevirinae</taxon>
        <taxon>Agatevirus</taxon>
        <taxon>Agatevirus Bp8pC</taxon>
    </lineage>
</organism>
<evidence type="ECO:0000313" key="2">
    <source>
        <dbReference type="Proteomes" id="UP000030232"/>
    </source>
</evidence>
<dbReference type="InterPro" id="IPR008577">
    <property type="entry name" value="DUF859"/>
</dbReference>
<gene>
    <name evidence="1" type="ORF">Bp8pC_108</name>
</gene>
<dbReference type="Pfam" id="PF05895">
    <property type="entry name" value="DUF859"/>
    <property type="match status" value="2"/>
</dbReference>
<protein>
    <submittedName>
        <fullName evidence="1">Putative minor structural protein 2</fullName>
    </submittedName>
</protein>